<dbReference type="NCBIfam" id="NF001238">
    <property type="entry name" value="PRK00211.1"/>
    <property type="match status" value="1"/>
</dbReference>
<dbReference type="Pfam" id="PF02635">
    <property type="entry name" value="DsrE"/>
    <property type="match status" value="1"/>
</dbReference>
<dbReference type="NCBIfam" id="TIGR03010">
    <property type="entry name" value="sulf_tusC_dsrF"/>
    <property type="match status" value="1"/>
</dbReference>
<dbReference type="GO" id="GO:0005737">
    <property type="term" value="C:cytoplasm"/>
    <property type="evidence" value="ECO:0007669"/>
    <property type="project" value="UniProtKB-SubCell"/>
</dbReference>
<name>A0A0H3NW44_YERE1</name>
<dbReference type="InterPro" id="IPR003787">
    <property type="entry name" value="Sulphur_relay_DsrE/F-like"/>
</dbReference>
<comment type="function">
    <text evidence="4">Part of a sulfur-relay system required for 2-thiolation of 5-methylaminomethyl-2-thiouridine (mnm(5)s(2)U) at tRNA wobble positions.</text>
</comment>
<proteinExistence type="inferred from homology"/>
<dbReference type="RefSeq" id="WP_005178501.1">
    <property type="nucleotide sequence ID" value="NC_017564.1"/>
</dbReference>
<dbReference type="SUPFAM" id="SSF75169">
    <property type="entry name" value="DsrEFH-like"/>
    <property type="match status" value="1"/>
</dbReference>
<evidence type="ECO:0000256" key="3">
    <source>
        <dbReference type="ARBA" id="ARBA00022694"/>
    </source>
</evidence>
<dbReference type="GO" id="GO:0008033">
    <property type="term" value="P:tRNA processing"/>
    <property type="evidence" value="ECO:0007669"/>
    <property type="project" value="UniProtKB-UniRule"/>
</dbReference>
<accession>A0A0H3NW44</accession>
<dbReference type="InterPro" id="IPR037450">
    <property type="entry name" value="Sulphur_relay_TusC"/>
</dbReference>
<dbReference type="InterPro" id="IPR027396">
    <property type="entry name" value="DsrEFH-like"/>
</dbReference>
<dbReference type="AlphaFoldDB" id="A0A0H3NW44"/>
<gene>
    <name evidence="4" type="primary">tusC</name>
    <name evidence="5" type="ordered locus">Y11_32791</name>
</gene>
<comment type="subcellular location">
    <subcellularLocation>
        <location evidence="4">Cytoplasm</location>
    </subcellularLocation>
</comment>
<dbReference type="HOGENOM" id="CLU_155943_1_0_6"/>
<reference evidence="5 6" key="1">
    <citation type="journal article" date="2011" name="J. Bacteriol.">
        <title>Complete genome sequence of Yersinia enterocolitica subsp. palearctica serogroup O:3.</title>
        <authorList>
            <person name="Batzilla J."/>
            <person name="Hoper D."/>
            <person name="Antonenka U."/>
            <person name="Heesemann J."/>
            <person name="Rakin A."/>
        </authorList>
    </citation>
    <scope>NUCLEOTIDE SEQUENCE [LARGE SCALE GENOMIC DNA]</scope>
    <source>
        <strain evidence="6">DSM 13030 / CIP 106945 / Y11</strain>
    </source>
</reference>
<dbReference type="InterPro" id="IPR017462">
    <property type="entry name" value="Sulphur_relay_TusC/DsrF"/>
</dbReference>
<dbReference type="GeneID" id="31411219"/>
<evidence type="ECO:0000256" key="2">
    <source>
        <dbReference type="ARBA" id="ARBA00022490"/>
    </source>
</evidence>
<dbReference type="PANTHER" id="PTHR38780:SF1">
    <property type="entry name" value="PROTEIN TUSC"/>
    <property type="match status" value="1"/>
</dbReference>
<keyword evidence="3 4" id="KW-0819">tRNA processing</keyword>
<dbReference type="Gene3D" id="3.40.1260.10">
    <property type="entry name" value="DsrEFH-like"/>
    <property type="match status" value="1"/>
</dbReference>
<evidence type="ECO:0000256" key="1">
    <source>
        <dbReference type="ARBA" id="ARBA00005996"/>
    </source>
</evidence>
<evidence type="ECO:0000313" key="6">
    <source>
        <dbReference type="Proteomes" id="UP000008084"/>
    </source>
</evidence>
<comment type="similarity">
    <text evidence="1 4">Belongs to the DsrF/TusC family.</text>
</comment>
<dbReference type="HAMAP" id="MF_00389">
    <property type="entry name" value="Thiourid_synth_C"/>
    <property type="match status" value="1"/>
</dbReference>
<keyword evidence="2 4" id="KW-0963">Cytoplasm</keyword>
<comment type="subunit">
    <text evidence="4">Heterohexamer, formed by a dimer of trimers. The hexameric TusBCD complex contains 2 copies each of TusB, TusC and TusD. The TusBCD complex interacts with TusE.</text>
</comment>
<sequence length="121" mass="13422">MAMKCVAFVFTQGPHGNAAGREGLDALLATSALSENLGVFFLSDGVLQLLPQQQPEKILARDYIATFGVLPLYDVENFYICENSLQQRGLSEVTDWILDVEVLSPVNLRRQLANYDVVLTF</sequence>
<evidence type="ECO:0000256" key="4">
    <source>
        <dbReference type="HAMAP-Rule" id="MF_00389"/>
    </source>
</evidence>
<dbReference type="Proteomes" id="UP000008084">
    <property type="component" value="Chromosome"/>
</dbReference>
<organism evidence="5 6">
    <name type="scientific">Yersinia enterocolitica subsp. palearctica serotype O:3 (strain DSM 13030 / CIP 106945 / Y11)</name>
    <dbReference type="NCBI Taxonomy" id="930944"/>
    <lineage>
        <taxon>Bacteria</taxon>
        <taxon>Pseudomonadati</taxon>
        <taxon>Pseudomonadota</taxon>
        <taxon>Gammaproteobacteria</taxon>
        <taxon>Enterobacterales</taxon>
        <taxon>Yersiniaceae</taxon>
        <taxon>Yersinia</taxon>
    </lineage>
</organism>
<protein>
    <recommendedName>
        <fullName evidence="4">Protein TusC</fullName>
    </recommendedName>
    <alternativeName>
        <fullName evidence="4">tRNA 2-thiouridine synthesizing protein C</fullName>
    </alternativeName>
</protein>
<dbReference type="PANTHER" id="PTHR38780">
    <property type="entry name" value="PROTEIN TUSC"/>
    <property type="match status" value="1"/>
</dbReference>
<dbReference type="KEGG" id="yey:Y11_32791"/>
<dbReference type="PATRIC" id="fig|930944.6.peg.3265"/>
<evidence type="ECO:0000313" key="5">
    <source>
        <dbReference type="EMBL" id="CBY29251.1"/>
    </source>
</evidence>
<dbReference type="EMBL" id="FR729477">
    <property type="protein sequence ID" value="CBY29251.1"/>
    <property type="molecule type" value="Genomic_DNA"/>
</dbReference>